<keyword evidence="6 10" id="KW-0472">Membrane</keyword>
<dbReference type="AlphaFoldDB" id="A0AA38FKS6"/>
<keyword evidence="3" id="KW-1003">Cell membrane</keyword>
<proteinExistence type="inferred from homology"/>
<keyword evidence="4 10" id="KW-0812">Transmembrane</keyword>
<dbReference type="EMBL" id="JAHRHJ020000008">
    <property type="protein sequence ID" value="KAH9305831.1"/>
    <property type="molecule type" value="Genomic_DNA"/>
</dbReference>
<evidence type="ECO:0000256" key="1">
    <source>
        <dbReference type="ARBA" id="ARBA00002598"/>
    </source>
</evidence>
<feature type="transmembrane region" description="Helical" evidence="10">
    <location>
        <begin position="352"/>
        <end position="370"/>
    </location>
</feature>
<comment type="catalytic activity">
    <reaction evidence="8">
        <text>fluoride(in) = fluoride(out)</text>
        <dbReference type="Rhea" id="RHEA:76159"/>
        <dbReference type="ChEBI" id="CHEBI:17051"/>
    </reaction>
    <physiologicalReaction direction="left-to-right" evidence="8">
        <dbReference type="Rhea" id="RHEA:76160"/>
    </physiologicalReaction>
</comment>
<comment type="similarity">
    <text evidence="7">Belongs to the fluoride channel Fluc/FEX (TC 1.A.43) family.</text>
</comment>
<dbReference type="GO" id="GO:0005886">
    <property type="term" value="C:plasma membrane"/>
    <property type="evidence" value="ECO:0007669"/>
    <property type="project" value="UniProtKB-SubCell"/>
</dbReference>
<comment type="subcellular location">
    <subcellularLocation>
        <location evidence="2">Cell membrane</location>
        <topology evidence="2">Multi-pass membrane protein</topology>
    </subcellularLocation>
</comment>
<evidence type="ECO:0000256" key="9">
    <source>
        <dbReference type="SAM" id="MobiDB-lite"/>
    </source>
</evidence>
<evidence type="ECO:0000256" key="10">
    <source>
        <dbReference type="SAM" id="Phobius"/>
    </source>
</evidence>
<dbReference type="PANTHER" id="PTHR28259:SF1">
    <property type="entry name" value="FLUORIDE EXPORT PROTEIN 1-RELATED"/>
    <property type="match status" value="1"/>
</dbReference>
<feature type="transmembrane region" description="Helical" evidence="10">
    <location>
        <begin position="320"/>
        <end position="340"/>
    </location>
</feature>
<evidence type="ECO:0000313" key="12">
    <source>
        <dbReference type="Proteomes" id="UP000824469"/>
    </source>
</evidence>
<accession>A0AA38FKS6</accession>
<dbReference type="Proteomes" id="UP000824469">
    <property type="component" value="Unassembled WGS sequence"/>
</dbReference>
<evidence type="ECO:0000256" key="2">
    <source>
        <dbReference type="ARBA" id="ARBA00004651"/>
    </source>
</evidence>
<keyword evidence="5 10" id="KW-1133">Transmembrane helix</keyword>
<feature type="transmembrane region" description="Helical" evidence="10">
    <location>
        <begin position="265"/>
        <end position="287"/>
    </location>
</feature>
<gene>
    <name evidence="11" type="ORF">KI387_010235</name>
</gene>
<organism evidence="11 12">
    <name type="scientific">Taxus chinensis</name>
    <name type="common">Chinese yew</name>
    <name type="synonym">Taxus wallichiana var. chinensis</name>
    <dbReference type="NCBI Taxonomy" id="29808"/>
    <lineage>
        <taxon>Eukaryota</taxon>
        <taxon>Viridiplantae</taxon>
        <taxon>Streptophyta</taxon>
        <taxon>Embryophyta</taxon>
        <taxon>Tracheophyta</taxon>
        <taxon>Spermatophyta</taxon>
        <taxon>Pinopsida</taxon>
        <taxon>Pinidae</taxon>
        <taxon>Conifers II</taxon>
        <taxon>Cupressales</taxon>
        <taxon>Taxaceae</taxon>
        <taxon>Taxus</taxon>
    </lineage>
</organism>
<evidence type="ECO:0000256" key="7">
    <source>
        <dbReference type="ARBA" id="ARBA00035120"/>
    </source>
</evidence>
<dbReference type="Pfam" id="PF02537">
    <property type="entry name" value="CRCB"/>
    <property type="match status" value="1"/>
</dbReference>
<dbReference type="GO" id="GO:1903425">
    <property type="term" value="F:fluoride transmembrane transporter activity"/>
    <property type="evidence" value="ECO:0007669"/>
    <property type="project" value="TreeGrafter"/>
</dbReference>
<evidence type="ECO:0000313" key="11">
    <source>
        <dbReference type="EMBL" id="KAH9305831.1"/>
    </source>
</evidence>
<evidence type="ECO:0000256" key="8">
    <source>
        <dbReference type="ARBA" id="ARBA00035585"/>
    </source>
</evidence>
<comment type="caution">
    <text evidence="11">The sequence shown here is derived from an EMBL/GenBank/DDBJ whole genome shotgun (WGS) entry which is preliminary data.</text>
</comment>
<feature type="transmembrane region" description="Helical" evidence="10">
    <location>
        <begin position="233"/>
        <end position="253"/>
    </location>
</feature>
<feature type="transmembrane region" description="Helical" evidence="10">
    <location>
        <begin position="163"/>
        <end position="188"/>
    </location>
</feature>
<keyword evidence="12" id="KW-1185">Reference proteome</keyword>
<feature type="region of interest" description="Disordered" evidence="9">
    <location>
        <begin position="19"/>
        <end position="38"/>
    </location>
</feature>
<evidence type="ECO:0000256" key="6">
    <source>
        <dbReference type="ARBA" id="ARBA00023136"/>
    </source>
</evidence>
<protein>
    <submittedName>
        <fullName evidence="11">Uncharacterized protein</fullName>
    </submittedName>
</protein>
<sequence length="411" mass="45459">MANIPKIEDVCSLEVTAIPDSKSQTSGEHGSNSWRGCGSISLSRDSEAMVVEEIDESEITAISGDDGGRISFRGSSRREIDVNKFDLGLKLPTDALIYSYPLGDPTQITTSPVSPLPSDIISPPLSDHPLLIPREGGGVDDFVRHQDPKQQVNQQNHPRIMEYMLILSHLGVFGILGIFIRYALQIIFGPDVANVTNDHSALYIDLPSNMVGSFFMGWVGVVFKRKISLFSEALAIGLSTGLMGSITTFTSWIQKMVNLTTEGHWLSGIIGFLIGMELSQMSLALGIESAKLIAYVHGEVKKKQPRLKWAPTCEYYQHSLYGFIICMFIIGILWGGSIVLSVFEFRSHHKKTLWIACMVGPFGVWIRWYLARLNGQGIGAKKTPEMVTTGNIDYKSNGHHHYGNFINNSYS</sequence>
<evidence type="ECO:0000256" key="4">
    <source>
        <dbReference type="ARBA" id="ARBA00022692"/>
    </source>
</evidence>
<reference evidence="11 12" key="1">
    <citation type="journal article" date="2021" name="Nat. Plants">
        <title>The Taxus genome provides insights into paclitaxel biosynthesis.</title>
        <authorList>
            <person name="Xiong X."/>
            <person name="Gou J."/>
            <person name="Liao Q."/>
            <person name="Li Y."/>
            <person name="Zhou Q."/>
            <person name="Bi G."/>
            <person name="Li C."/>
            <person name="Du R."/>
            <person name="Wang X."/>
            <person name="Sun T."/>
            <person name="Guo L."/>
            <person name="Liang H."/>
            <person name="Lu P."/>
            <person name="Wu Y."/>
            <person name="Zhang Z."/>
            <person name="Ro D.K."/>
            <person name="Shang Y."/>
            <person name="Huang S."/>
            <person name="Yan J."/>
        </authorList>
    </citation>
    <scope>NUCLEOTIDE SEQUENCE [LARGE SCALE GENOMIC DNA]</scope>
    <source>
        <strain evidence="11">Ta-2019</strain>
    </source>
</reference>
<dbReference type="InterPro" id="IPR003691">
    <property type="entry name" value="FluC"/>
</dbReference>
<evidence type="ECO:0000256" key="5">
    <source>
        <dbReference type="ARBA" id="ARBA00022989"/>
    </source>
</evidence>
<feature type="compositionally biased region" description="Polar residues" evidence="9">
    <location>
        <begin position="21"/>
        <end position="34"/>
    </location>
</feature>
<name>A0AA38FKS6_TAXCH</name>
<feature type="non-terminal residue" evidence="11">
    <location>
        <position position="1"/>
    </location>
</feature>
<dbReference type="PANTHER" id="PTHR28259">
    <property type="entry name" value="FLUORIDE EXPORT PROTEIN 1-RELATED"/>
    <property type="match status" value="1"/>
</dbReference>
<comment type="function">
    <text evidence="1">Fluoride channel required for the rapid expulsion of cytoplasmic fluoride.</text>
</comment>
<feature type="transmembrane region" description="Helical" evidence="10">
    <location>
        <begin position="200"/>
        <end position="221"/>
    </location>
</feature>
<evidence type="ECO:0000256" key="3">
    <source>
        <dbReference type="ARBA" id="ARBA00022475"/>
    </source>
</evidence>